<comment type="caution">
    <text evidence="1">The sequence shown here is derived from an EMBL/GenBank/DDBJ whole genome shotgun (WGS) entry which is preliminary data.</text>
</comment>
<proteinExistence type="predicted"/>
<name>A0ABR3L4K3_9TELE</name>
<evidence type="ECO:0000313" key="1">
    <source>
        <dbReference type="EMBL" id="KAL1246956.1"/>
    </source>
</evidence>
<dbReference type="Proteomes" id="UP001558613">
    <property type="component" value="Unassembled WGS sequence"/>
</dbReference>
<organism evidence="1 2">
    <name type="scientific">Cirrhinus molitorella</name>
    <name type="common">mud carp</name>
    <dbReference type="NCBI Taxonomy" id="172907"/>
    <lineage>
        <taxon>Eukaryota</taxon>
        <taxon>Metazoa</taxon>
        <taxon>Chordata</taxon>
        <taxon>Craniata</taxon>
        <taxon>Vertebrata</taxon>
        <taxon>Euteleostomi</taxon>
        <taxon>Actinopterygii</taxon>
        <taxon>Neopterygii</taxon>
        <taxon>Teleostei</taxon>
        <taxon>Ostariophysi</taxon>
        <taxon>Cypriniformes</taxon>
        <taxon>Cyprinidae</taxon>
        <taxon>Labeoninae</taxon>
        <taxon>Labeonini</taxon>
        <taxon>Cirrhinus</taxon>
    </lineage>
</organism>
<sequence length="217" mass="24447">MQLGLEFFEFLQECVFFRGNIQYLSENSILKINPDSLGDLPSPKDPAVIWHVRTVCDMSQERSGRDLAQRYLDELNTLPGSGRAAFLLALQEERQSVQLHSSDLQAAEPGPHTTVYSLNPHDSGRTNVKLNPAESVAAQATVPNLSPSYVPQSPVHLDESMLNPPQIQKVVVEHVIRNESAHSPLRQSRIRTFSSRIPKPNGEVDYKTWRTQVESHW</sequence>
<keyword evidence="2" id="KW-1185">Reference proteome</keyword>
<protein>
    <submittedName>
        <fullName evidence="1">Uncharacterized protein</fullName>
    </submittedName>
</protein>
<gene>
    <name evidence="1" type="ORF">QQF64_034313</name>
</gene>
<accession>A0ABR3L4K3</accession>
<dbReference type="EMBL" id="JAYMGO010000041">
    <property type="protein sequence ID" value="KAL1246956.1"/>
    <property type="molecule type" value="Genomic_DNA"/>
</dbReference>
<reference evidence="1 2" key="1">
    <citation type="submission" date="2023-09" db="EMBL/GenBank/DDBJ databases">
        <authorList>
            <person name="Wang M."/>
        </authorList>
    </citation>
    <scope>NUCLEOTIDE SEQUENCE [LARGE SCALE GENOMIC DNA]</scope>
    <source>
        <strain evidence="1">GT-2023</strain>
        <tissue evidence="1">Liver</tissue>
    </source>
</reference>
<evidence type="ECO:0000313" key="2">
    <source>
        <dbReference type="Proteomes" id="UP001558613"/>
    </source>
</evidence>